<reference evidence="2 3" key="1">
    <citation type="submission" date="2019-06" db="EMBL/GenBank/DDBJ databases">
        <title>Sequencing the genomes of 1000 actinobacteria strains.</title>
        <authorList>
            <person name="Klenk H.-P."/>
        </authorList>
    </citation>
    <scope>NUCLEOTIDE SEQUENCE [LARGE SCALE GENOMIC DNA]</scope>
    <source>
        <strain evidence="2 3">DSM 43186</strain>
    </source>
</reference>
<comment type="caution">
    <text evidence="2">The sequence shown here is derived from an EMBL/GenBank/DDBJ whole genome shotgun (WGS) entry which is preliminary data.</text>
</comment>
<evidence type="ECO:0000313" key="2">
    <source>
        <dbReference type="EMBL" id="TQM75580.1"/>
    </source>
</evidence>
<evidence type="ECO:0000259" key="1">
    <source>
        <dbReference type="Pfam" id="PF00931"/>
    </source>
</evidence>
<dbReference type="Gene3D" id="3.40.50.300">
    <property type="entry name" value="P-loop containing nucleotide triphosphate hydrolases"/>
    <property type="match status" value="1"/>
</dbReference>
<dbReference type="EMBL" id="VFPQ01000001">
    <property type="protein sequence ID" value="TQM75580.1"/>
    <property type="molecule type" value="Genomic_DNA"/>
</dbReference>
<dbReference type="PANTHER" id="PTHR35205:SF1">
    <property type="entry name" value="ZU5 DOMAIN-CONTAINING PROTEIN"/>
    <property type="match status" value="1"/>
</dbReference>
<organism evidence="2 3">
    <name type="scientific">Thermopolyspora flexuosa</name>
    <dbReference type="NCBI Taxonomy" id="103836"/>
    <lineage>
        <taxon>Bacteria</taxon>
        <taxon>Bacillati</taxon>
        <taxon>Actinomycetota</taxon>
        <taxon>Actinomycetes</taxon>
        <taxon>Streptosporangiales</taxon>
        <taxon>Streptosporangiaceae</taxon>
        <taxon>Thermopolyspora</taxon>
    </lineage>
</organism>
<dbReference type="InterPro" id="IPR002182">
    <property type="entry name" value="NB-ARC"/>
</dbReference>
<keyword evidence="3" id="KW-1185">Reference proteome</keyword>
<dbReference type="Proteomes" id="UP000319213">
    <property type="component" value="Unassembled WGS sequence"/>
</dbReference>
<sequence>MAGIPGVGKTMLAASYAWACQDAGWPVIAWIPAETTDQIVTGLASLASRLGERRPDDDTPTAAARAKAWLAATTHPALLVFDNATDVAAVRSWTPATGATRVIITTRHGAFLRAYQPLEVEVFTPEQAIAFLRERTGLTDAEGAKAVASELGHLPLALAQAAAVIARLRIDYAAYLEQLRSVRLSENLTAESGDAYPTSTAEASCSQSLTPRPLFRSPAGYCRSLRFYHPPVFHWPC</sequence>
<proteinExistence type="predicted"/>
<protein>
    <submittedName>
        <fullName evidence="2">NB-ARC domain-containing protein</fullName>
    </submittedName>
</protein>
<dbReference type="InterPro" id="IPR027417">
    <property type="entry name" value="P-loop_NTPase"/>
</dbReference>
<dbReference type="AlphaFoldDB" id="A0A543IYB9"/>
<name>A0A543IYB9_9ACTN</name>
<accession>A0A543IYB9</accession>
<feature type="domain" description="NB-ARC" evidence="1">
    <location>
        <begin position="2"/>
        <end position="134"/>
    </location>
</feature>
<dbReference type="SUPFAM" id="SSF52540">
    <property type="entry name" value="P-loop containing nucleoside triphosphate hydrolases"/>
    <property type="match status" value="1"/>
</dbReference>
<dbReference type="Pfam" id="PF00931">
    <property type="entry name" value="NB-ARC"/>
    <property type="match status" value="1"/>
</dbReference>
<dbReference type="PANTHER" id="PTHR35205">
    <property type="entry name" value="NB-ARC AND TPR DOMAIN PROTEIN"/>
    <property type="match status" value="1"/>
</dbReference>
<evidence type="ECO:0000313" key="3">
    <source>
        <dbReference type="Proteomes" id="UP000319213"/>
    </source>
</evidence>
<dbReference type="GO" id="GO:0043531">
    <property type="term" value="F:ADP binding"/>
    <property type="evidence" value="ECO:0007669"/>
    <property type="project" value="InterPro"/>
</dbReference>
<gene>
    <name evidence="2" type="ORF">FHX40_2292</name>
</gene>